<proteinExistence type="predicted"/>
<gene>
    <name evidence="1" type="ORF">BUALT_Bualt06G0019800</name>
</gene>
<accession>A0AAV6XCB2</accession>
<dbReference type="Proteomes" id="UP000826271">
    <property type="component" value="Unassembled WGS sequence"/>
</dbReference>
<name>A0AAV6XCB2_9LAMI</name>
<dbReference type="EMBL" id="WHWC01000006">
    <property type="protein sequence ID" value="KAG8380481.1"/>
    <property type="molecule type" value="Genomic_DNA"/>
</dbReference>
<reference evidence="1" key="1">
    <citation type="submission" date="2019-10" db="EMBL/GenBank/DDBJ databases">
        <authorList>
            <person name="Zhang R."/>
            <person name="Pan Y."/>
            <person name="Wang J."/>
            <person name="Ma R."/>
            <person name="Yu S."/>
        </authorList>
    </citation>
    <scope>NUCLEOTIDE SEQUENCE</scope>
    <source>
        <strain evidence="1">LA-IB0</strain>
        <tissue evidence="1">Leaf</tissue>
    </source>
</reference>
<evidence type="ECO:0000313" key="2">
    <source>
        <dbReference type="Proteomes" id="UP000826271"/>
    </source>
</evidence>
<sequence>MKMIWKLKLVEEFTKLHFKNRYKDQLNVEGDKEQYQYWQWRFIFDAMHAVTDTYAKSVFVDKLGGFYVKWSAIRRFRTWSLIS</sequence>
<dbReference type="AlphaFoldDB" id="A0AAV6XCB2"/>
<comment type="caution">
    <text evidence="1">The sequence shown here is derived from an EMBL/GenBank/DDBJ whole genome shotgun (WGS) entry which is preliminary data.</text>
</comment>
<protein>
    <submittedName>
        <fullName evidence="1">Uncharacterized protein</fullName>
    </submittedName>
</protein>
<organism evidence="1 2">
    <name type="scientific">Buddleja alternifolia</name>
    <dbReference type="NCBI Taxonomy" id="168488"/>
    <lineage>
        <taxon>Eukaryota</taxon>
        <taxon>Viridiplantae</taxon>
        <taxon>Streptophyta</taxon>
        <taxon>Embryophyta</taxon>
        <taxon>Tracheophyta</taxon>
        <taxon>Spermatophyta</taxon>
        <taxon>Magnoliopsida</taxon>
        <taxon>eudicotyledons</taxon>
        <taxon>Gunneridae</taxon>
        <taxon>Pentapetalae</taxon>
        <taxon>asterids</taxon>
        <taxon>lamiids</taxon>
        <taxon>Lamiales</taxon>
        <taxon>Scrophulariaceae</taxon>
        <taxon>Buddlejeae</taxon>
        <taxon>Buddleja</taxon>
    </lineage>
</organism>
<evidence type="ECO:0000313" key="1">
    <source>
        <dbReference type="EMBL" id="KAG8380481.1"/>
    </source>
</evidence>
<keyword evidence="2" id="KW-1185">Reference proteome</keyword>